<evidence type="ECO:0000256" key="2">
    <source>
        <dbReference type="ARBA" id="ARBA00023002"/>
    </source>
</evidence>
<dbReference type="Proteomes" id="UP000683246">
    <property type="component" value="Chromosome"/>
</dbReference>
<dbReference type="SUPFAM" id="SSF46548">
    <property type="entry name" value="alpha-helical ferredoxin"/>
    <property type="match status" value="1"/>
</dbReference>
<dbReference type="InterPro" id="IPR017896">
    <property type="entry name" value="4Fe4S_Fe-S-bd"/>
</dbReference>
<dbReference type="GO" id="GO:0051536">
    <property type="term" value="F:iron-sulfur cluster binding"/>
    <property type="evidence" value="ECO:0007669"/>
    <property type="project" value="InterPro"/>
</dbReference>
<evidence type="ECO:0000259" key="5">
    <source>
        <dbReference type="PROSITE" id="PS51379"/>
    </source>
</evidence>
<name>A0A8J8SI67_9FIRM</name>
<dbReference type="KEGG" id="vpy:HZI73_18605"/>
<evidence type="ECO:0000256" key="1">
    <source>
        <dbReference type="ARBA" id="ARBA00022605"/>
    </source>
</evidence>
<sequence>MGNPTGFKKYPRKVGSYKPELKRIKDFDDIYIPLEDEEIKTQASRCMDCGVPFCSYNCPLGNIIPDYNDLVYHDQWDKALEVLHSTNNFPEFTGKICPALCEASCVLGIHNDPITCKQVELAIIERGWEKGIVKPQPPAVLSGRKVAIVGSGPSGLAAAQQLARVGHSVTVYEREDAVGGCLRYGIPDYKLPQMYIDRRVEQMEEEGVTFLTNTNVGVDVSVDELKETFDVICLTGGSTTPRDLDVSGRNLDGIHFAMDFLPQANKLNAGKEIPSTQVISAKDKKVVVIGGGDTGSDCVGTSIRQGAVDVIQLELLDAPPIERTESQPWPVYPMILRTSSSHKEAYAKFGKDIRNYSIATKSFEGEHGKVTKINCIKLEWSTDANGRKSMKEIPGSEFQLEADLVLFAMGFLHPEHKGMLDDLGVAYDNRGNVSSDNCYMTNIEGIFTAGDMRRGQSLVVHAIAEGRKLAQCVDKYLIGSTFLRSSL</sequence>
<dbReference type="SUPFAM" id="SSF51971">
    <property type="entry name" value="Nucleotide-binding domain"/>
    <property type="match status" value="1"/>
</dbReference>
<dbReference type="Gene3D" id="1.10.1060.10">
    <property type="entry name" value="Alpha-helical ferredoxin"/>
    <property type="match status" value="1"/>
</dbReference>
<evidence type="ECO:0000313" key="7">
    <source>
        <dbReference type="Proteomes" id="UP000683246"/>
    </source>
</evidence>
<dbReference type="PANTHER" id="PTHR43100">
    <property type="entry name" value="GLUTAMATE SYNTHASE [NADPH] SMALL CHAIN"/>
    <property type="match status" value="1"/>
</dbReference>
<dbReference type="InterPro" id="IPR006005">
    <property type="entry name" value="Glut_synth_ssu1"/>
</dbReference>
<dbReference type="InterPro" id="IPR023753">
    <property type="entry name" value="FAD/NAD-binding_dom"/>
</dbReference>
<organism evidence="6 7">
    <name type="scientific">Vallitalea pronyensis</name>
    <dbReference type="NCBI Taxonomy" id="1348613"/>
    <lineage>
        <taxon>Bacteria</taxon>
        <taxon>Bacillati</taxon>
        <taxon>Bacillota</taxon>
        <taxon>Clostridia</taxon>
        <taxon>Lachnospirales</taxon>
        <taxon>Vallitaleaceae</taxon>
        <taxon>Vallitalea</taxon>
    </lineage>
</organism>
<dbReference type="Pfam" id="PF07992">
    <property type="entry name" value="Pyr_redox_2"/>
    <property type="match status" value="2"/>
</dbReference>
<gene>
    <name evidence="6" type="ORF">HZI73_18605</name>
</gene>
<dbReference type="InterPro" id="IPR009051">
    <property type="entry name" value="Helical_ferredxn"/>
</dbReference>
<keyword evidence="7" id="KW-1185">Reference proteome</keyword>
<comment type="pathway">
    <text evidence="4">Amino-acid biosynthesis.</text>
</comment>
<evidence type="ECO:0000256" key="4">
    <source>
        <dbReference type="ARBA" id="ARBA00029440"/>
    </source>
</evidence>
<dbReference type="Pfam" id="PF14691">
    <property type="entry name" value="Fer4_20"/>
    <property type="match status" value="1"/>
</dbReference>
<dbReference type="GO" id="GO:0016639">
    <property type="term" value="F:oxidoreductase activity, acting on the CH-NH2 group of donors, NAD or NADP as acceptor"/>
    <property type="evidence" value="ECO:0007669"/>
    <property type="project" value="InterPro"/>
</dbReference>
<dbReference type="AlphaFoldDB" id="A0A8J8SI67"/>
<keyword evidence="1" id="KW-0028">Amino-acid biosynthesis</keyword>
<keyword evidence="2" id="KW-0560">Oxidoreductase</keyword>
<dbReference type="PANTHER" id="PTHR43100:SF1">
    <property type="entry name" value="GLUTAMATE SYNTHASE [NADPH] SMALL CHAIN"/>
    <property type="match status" value="1"/>
</dbReference>
<dbReference type="PRINTS" id="PR00419">
    <property type="entry name" value="ADXRDTASE"/>
</dbReference>
<dbReference type="EMBL" id="CP058649">
    <property type="protein sequence ID" value="QUI24178.1"/>
    <property type="molecule type" value="Genomic_DNA"/>
</dbReference>
<protein>
    <submittedName>
        <fullName evidence="6">Glutamate synthase subunit beta</fullName>
    </submittedName>
</protein>
<dbReference type="PROSITE" id="PS51379">
    <property type="entry name" value="4FE4S_FER_2"/>
    <property type="match status" value="1"/>
</dbReference>
<evidence type="ECO:0000256" key="3">
    <source>
        <dbReference type="ARBA" id="ARBA00023164"/>
    </source>
</evidence>
<evidence type="ECO:0000313" key="6">
    <source>
        <dbReference type="EMBL" id="QUI24178.1"/>
    </source>
</evidence>
<feature type="domain" description="4Fe-4S ferredoxin-type" evidence="5">
    <location>
        <begin position="37"/>
        <end position="68"/>
    </location>
</feature>
<reference evidence="6" key="1">
    <citation type="submission" date="2020-07" db="EMBL/GenBank/DDBJ databases">
        <title>Vallitalea pronyensis genome.</title>
        <authorList>
            <person name="Postec A."/>
        </authorList>
    </citation>
    <scope>NUCLEOTIDE SEQUENCE</scope>
    <source>
        <strain evidence="6">FatNI3</strain>
    </source>
</reference>
<dbReference type="NCBIfam" id="TIGR01317">
    <property type="entry name" value="GOGAT_sm_gam"/>
    <property type="match status" value="1"/>
</dbReference>
<dbReference type="InterPro" id="IPR028261">
    <property type="entry name" value="DPD_II"/>
</dbReference>
<accession>A0A8J8SI67</accession>
<proteinExistence type="predicted"/>
<dbReference type="GO" id="GO:0006537">
    <property type="term" value="P:glutamate biosynthetic process"/>
    <property type="evidence" value="ECO:0007669"/>
    <property type="project" value="UniProtKB-KW"/>
</dbReference>
<dbReference type="InterPro" id="IPR051394">
    <property type="entry name" value="Glutamate_Synthase"/>
</dbReference>
<dbReference type="RefSeq" id="WP_212694871.1">
    <property type="nucleotide sequence ID" value="NZ_CP058649.1"/>
</dbReference>
<dbReference type="Gene3D" id="3.50.50.60">
    <property type="entry name" value="FAD/NAD(P)-binding domain"/>
    <property type="match status" value="2"/>
</dbReference>
<keyword evidence="3" id="KW-0314">Glutamate biosynthesis</keyword>
<dbReference type="InterPro" id="IPR036188">
    <property type="entry name" value="FAD/NAD-bd_sf"/>
</dbReference>